<protein>
    <submittedName>
        <fullName evidence="2">Uma2 family endonuclease</fullName>
    </submittedName>
</protein>
<keyword evidence="2" id="KW-0255">Endonuclease</keyword>
<dbReference type="InterPro" id="IPR008538">
    <property type="entry name" value="Uma2"/>
</dbReference>
<dbReference type="InterPro" id="IPR012296">
    <property type="entry name" value="Nuclease_put_TT1808"/>
</dbReference>
<dbReference type="GO" id="GO:0004519">
    <property type="term" value="F:endonuclease activity"/>
    <property type="evidence" value="ECO:0007669"/>
    <property type="project" value="UniProtKB-KW"/>
</dbReference>
<proteinExistence type="predicted"/>
<comment type="caution">
    <text evidence="2">The sequence shown here is derived from an EMBL/GenBank/DDBJ whole genome shotgun (WGS) entry which is preliminary data.</text>
</comment>
<keyword evidence="3" id="KW-1185">Reference proteome</keyword>
<name>A0ABW5AJE5_9BRAD</name>
<sequence>MNAPLPSVPMTVSEFLAWSERQPETARYELVDGKVVAMSPERNRHNLVKLAIAIALREAVQRSGVACTVFTDGAGIAIDERTVREPDATVQCGVDVDLDAMLVDSPLIVVEVVSPSSERDDVQSKFVDYFTVPSIRHYLIAFSEKRIVVHHRRNDQGTIDSRILRDGDIVLDPPGMTVAVDALLGPAPVGKEIH</sequence>
<evidence type="ECO:0000313" key="2">
    <source>
        <dbReference type="EMBL" id="MFD2183068.1"/>
    </source>
</evidence>
<dbReference type="RefSeq" id="WP_378478235.1">
    <property type="nucleotide sequence ID" value="NZ_JBHUIW010000014.1"/>
</dbReference>
<evidence type="ECO:0000259" key="1">
    <source>
        <dbReference type="Pfam" id="PF05685"/>
    </source>
</evidence>
<gene>
    <name evidence="2" type="ORF">ACFSOX_12980</name>
</gene>
<dbReference type="InterPro" id="IPR011335">
    <property type="entry name" value="Restrct_endonuc-II-like"/>
</dbReference>
<dbReference type="PANTHER" id="PTHR36558:SF1">
    <property type="entry name" value="RESTRICTION ENDONUCLEASE DOMAIN-CONTAINING PROTEIN-RELATED"/>
    <property type="match status" value="1"/>
</dbReference>
<keyword evidence="2" id="KW-0540">Nuclease</keyword>
<dbReference type="SUPFAM" id="SSF52980">
    <property type="entry name" value="Restriction endonuclease-like"/>
    <property type="match status" value="1"/>
</dbReference>
<dbReference type="EMBL" id="JBHUIW010000014">
    <property type="protein sequence ID" value="MFD2183068.1"/>
    <property type="molecule type" value="Genomic_DNA"/>
</dbReference>
<dbReference type="CDD" id="cd06260">
    <property type="entry name" value="DUF820-like"/>
    <property type="match status" value="1"/>
</dbReference>
<dbReference type="Pfam" id="PF05685">
    <property type="entry name" value="Uma2"/>
    <property type="match status" value="1"/>
</dbReference>
<organism evidence="2 3">
    <name type="scientific">Rhodoplanes azumiensis</name>
    <dbReference type="NCBI Taxonomy" id="1897628"/>
    <lineage>
        <taxon>Bacteria</taxon>
        <taxon>Pseudomonadati</taxon>
        <taxon>Pseudomonadota</taxon>
        <taxon>Alphaproteobacteria</taxon>
        <taxon>Hyphomicrobiales</taxon>
        <taxon>Nitrobacteraceae</taxon>
        <taxon>Rhodoplanes</taxon>
    </lineage>
</organism>
<reference evidence="3" key="1">
    <citation type="journal article" date="2019" name="Int. J. Syst. Evol. Microbiol.">
        <title>The Global Catalogue of Microorganisms (GCM) 10K type strain sequencing project: providing services to taxonomists for standard genome sequencing and annotation.</title>
        <authorList>
            <consortium name="The Broad Institute Genomics Platform"/>
            <consortium name="The Broad Institute Genome Sequencing Center for Infectious Disease"/>
            <person name="Wu L."/>
            <person name="Ma J."/>
        </authorList>
    </citation>
    <scope>NUCLEOTIDE SEQUENCE [LARGE SCALE GENOMIC DNA]</scope>
    <source>
        <strain evidence="3">CGMCC 1.6774</strain>
    </source>
</reference>
<evidence type="ECO:0000313" key="3">
    <source>
        <dbReference type="Proteomes" id="UP001597314"/>
    </source>
</evidence>
<accession>A0ABW5AJE5</accession>
<keyword evidence="2" id="KW-0378">Hydrolase</keyword>
<feature type="domain" description="Putative restriction endonuclease" evidence="1">
    <location>
        <begin position="13"/>
        <end position="175"/>
    </location>
</feature>
<dbReference type="PANTHER" id="PTHR36558">
    <property type="entry name" value="GLR1098 PROTEIN"/>
    <property type="match status" value="1"/>
</dbReference>
<dbReference type="Gene3D" id="3.90.1570.10">
    <property type="entry name" value="tt1808, chain A"/>
    <property type="match status" value="1"/>
</dbReference>
<dbReference type="Proteomes" id="UP001597314">
    <property type="component" value="Unassembled WGS sequence"/>
</dbReference>